<feature type="transmembrane region" description="Helical" evidence="1">
    <location>
        <begin position="311"/>
        <end position="331"/>
    </location>
</feature>
<dbReference type="Pfam" id="PF00535">
    <property type="entry name" value="Glycos_transf_2"/>
    <property type="match status" value="1"/>
</dbReference>
<dbReference type="InterPro" id="IPR001173">
    <property type="entry name" value="Glyco_trans_2-like"/>
</dbReference>
<proteinExistence type="predicted"/>
<evidence type="ECO:0000256" key="1">
    <source>
        <dbReference type="SAM" id="Phobius"/>
    </source>
</evidence>
<dbReference type="RefSeq" id="WP_110072125.1">
    <property type="nucleotide sequence ID" value="NZ_CM009896.1"/>
</dbReference>
<sequence length="346" mass="40216">MDNNNSEIDISVIMPTYNSEKTIEVSLKSIRDQKYDQKRVEILVIDGGSNDQTISIAEKYNARILINEKRQPEAAKTIGIQESKGNWGAFLDSDESYLNLYSFQRRMDFLKNHPEVKYIATSGILNPENANGVVRYTNYIGDPFSNFVYQHYNGYDRIQSVIHKYYCDEDKEGIIIRFQENDQLPLYDAKGDFFELDLARKCYDEANDKENVAATLYDRITSYSMCSALLKDDAVCHDSRMQAKIFRSKLRWRILNNLFGSDSGVGFETRKNNNRSNILKKRQLLWVLYSASVVGPMIEGGVIALKNKDAYFLKHILWNEYVFIMIIYYSFRKVFHLPPAKMKKYG</sequence>
<comment type="caution">
    <text evidence="3">The sequence shown here is derived from an EMBL/GenBank/DDBJ whole genome shotgun (WGS) entry which is preliminary data.</text>
</comment>
<dbReference type="Gene3D" id="3.90.550.10">
    <property type="entry name" value="Spore Coat Polysaccharide Biosynthesis Protein SpsA, Chain A"/>
    <property type="match status" value="1"/>
</dbReference>
<dbReference type="Proteomes" id="UP000245488">
    <property type="component" value="Chromosome"/>
</dbReference>
<keyword evidence="1" id="KW-0472">Membrane</keyword>
<dbReference type="EMBL" id="NXNG01000001">
    <property type="protein sequence ID" value="PWT26252.1"/>
    <property type="molecule type" value="Genomic_DNA"/>
</dbReference>
<dbReference type="AlphaFoldDB" id="A0A317G1E1"/>
<name>A0A317G1E1_BUTFI</name>
<evidence type="ECO:0000313" key="4">
    <source>
        <dbReference type="Proteomes" id="UP000245488"/>
    </source>
</evidence>
<reference evidence="3 4" key="1">
    <citation type="submission" date="2017-09" db="EMBL/GenBank/DDBJ databases">
        <title>High-quality draft genome sequence of Butyrivibrio fibrisolvens INBov1, isolated from cow rumen.</title>
        <authorList>
            <person name="Rodriguez Hernaez J."/>
            <person name="Rivarola M."/>
            <person name="Paniego N."/>
            <person name="Cravero S."/>
            <person name="Ceron Cucchi M."/>
            <person name="Martinez M.C."/>
        </authorList>
    </citation>
    <scope>NUCLEOTIDE SEQUENCE [LARGE SCALE GENOMIC DNA]</scope>
    <source>
        <strain evidence="3 4">INBov1</strain>
    </source>
</reference>
<keyword evidence="1" id="KW-0812">Transmembrane</keyword>
<evidence type="ECO:0000259" key="2">
    <source>
        <dbReference type="Pfam" id="PF00535"/>
    </source>
</evidence>
<keyword evidence="1" id="KW-1133">Transmembrane helix</keyword>
<dbReference type="PANTHER" id="PTHR22916">
    <property type="entry name" value="GLYCOSYLTRANSFERASE"/>
    <property type="match status" value="1"/>
</dbReference>
<accession>A0A317G1E1</accession>
<organism evidence="3 4">
    <name type="scientific">Butyrivibrio fibrisolvens</name>
    <dbReference type="NCBI Taxonomy" id="831"/>
    <lineage>
        <taxon>Bacteria</taxon>
        <taxon>Bacillati</taxon>
        <taxon>Bacillota</taxon>
        <taxon>Clostridia</taxon>
        <taxon>Lachnospirales</taxon>
        <taxon>Lachnospiraceae</taxon>
        <taxon>Butyrivibrio</taxon>
    </lineage>
</organism>
<dbReference type="InterPro" id="IPR029044">
    <property type="entry name" value="Nucleotide-diphossugar_trans"/>
</dbReference>
<keyword evidence="4" id="KW-1185">Reference proteome</keyword>
<feature type="transmembrane region" description="Helical" evidence="1">
    <location>
        <begin position="284"/>
        <end position="305"/>
    </location>
</feature>
<feature type="domain" description="Glycosyltransferase 2-like" evidence="2">
    <location>
        <begin position="11"/>
        <end position="115"/>
    </location>
</feature>
<gene>
    <name evidence="3" type="ORF">CPT75_03500</name>
</gene>
<dbReference type="SUPFAM" id="SSF53448">
    <property type="entry name" value="Nucleotide-diphospho-sugar transferases"/>
    <property type="match status" value="1"/>
</dbReference>
<evidence type="ECO:0000313" key="3">
    <source>
        <dbReference type="EMBL" id="PWT26252.1"/>
    </source>
</evidence>
<protein>
    <recommendedName>
        <fullName evidence="2">Glycosyltransferase 2-like domain-containing protein</fullName>
    </recommendedName>
</protein>